<dbReference type="PANTHER" id="PTHR28060">
    <property type="entry name" value="ATP SYNTHASE SUBUNIT J, MITOCHONDRIAL"/>
    <property type="match status" value="1"/>
</dbReference>
<feature type="transmembrane region" description="Helical" evidence="2">
    <location>
        <begin position="12"/>
        <end position="30"/>
    </location>
</feature>
<keyword evidence="2" id="KW-1133">Transmembrane helix</keyword>
<organism evidence="3 4">
    <name type="scientific">Phycomyces blakesleeanus</name>
    <dbReference type="NCBI Taxonomy" id="4837"/>
    <lineage>
        <taxon>Eukaryota</taxon>
        <taxon>Fungi</taxon>
        <taxon>Fungi incertae sedis</taxon>
        <taxon>Mucoromycota</taxon>
        <taxon>Mucoromycotina</taxon>
        <taxon>Mucoromycetes</taxon>
        <taxon>Mucorales</taxon>
        <taxon>Phycomycetaceae</taxon>
        <taxon>Phycomyces</taxon>
    </lineage>
</organism>
<dbReference type="EMBL" id="JBCLYO010000016">
    <property type="protein sequence ID" value="KAL0081982.1"/>
    <property type="molecule type" value="Genomic_DNA"/>
</dbReference>
<gene>
    <name evidence="3" type="ORF">J3Q64DRAFT_1754382</name>
</gene>
<keyword evidence="2" id="KW-0472">Membrane</keyword>
<sequence length="59" mass="6484">MFGLRKWSTPFLRPAGPFMVGGAVVFYLVAKMQGAMIDSDEYRNDPRNPAAVAANKNAH</sequence>
<name>A0ABR3AUF8_PHYBL</name>
<keyword evidence="2" id="KW-0812">Transmembrane</keyword>
<dbReference type="Proteomes" id="UP001448207">
    <property type="component" value="Unassembled WGS sequence"/>
</dbReference>
<reference evidence="3 4" key="1">
    <citation type="submission" date="2024-04" db="EMBL/GenBank/DDBJ databases">
        <title>Symmetric and asymmetric DNA N6-adenine methylation regulates different biological responses in Mucorales.</title>
        <authorList>
            <consortium name="Lawrence Berkeley National Laboratory"/>
            <person name="Lax C."/>
            <person name="Mondo S.J."/>
            <person name="Osorio-Concepcion M."/>
            <person name="Muszewska A."/>
            <person name="Corrochano-Luque M."/>
            <person name="Gutierrez G."/>
            <person name="Riley R."/>
            <person name="Lipzen A."/>
            <person name="Guo J."/>
            <person name="Hundley H."/>
            <person name="Amirebrahimi M."/>
            <person name="Ng V."/>
            <person name="Lorenzo-Gutierrez D."/>
            <person name="Binder U."/>
            <person name="Yang J."/>
            <person name="Song Y."/>
            <person name="Canovas D."/>
            <person name="Navarro E."/>
            <person name="Freitag M."/>
            <person name="Gabaldon T."/>
            <person name="Grigoriev I.V."/>
            <person name="Corrochano L.M."/>
            <person name="Nicolas F.E."/>
            <person name="Garre V."/>
        </authorList>
    </citation>
    <scope>NUCLEOTIDE SEQUENCE [LARGE SCALE GENOMIC DNA]</scope>
    <source>
        <strain evidence="3 4">L51</strain>
    </source>
</reference>
<evidence type="ECO:0000256" key="2">
    <source>
        <dbReference type="SAM" id="Phobius"/>
    </source>
</evidence>
<dbReference type="InterPro" id="IPR006995">
    <property type="entry name" value="ATP_synth_F0_jsu"/>
</dbReference>
<accession>A0ABR3AUF8</accession>
<keyword evidence="4" id="KW-1185">Reference proteome</keyword>
<protein>
    <submittedName>
        <fullName evidence="3">ATPase, F0 complex, subunit J</fullName>
    </submittedName>
</protein>
<proteinExistence type="predicted"/>
<feature type="region of interest" description="Disordered" evidence="1">
    <location>
        <begin position="40"/>
        <end position="59"/>
    </location>
</feature>
<comment type="caution">
    <text evidence="3">The sequence shown here is derived from an EMBL/GenBank/DDBJ whole genome shotgun (WGS) entry which is preliminary data.</text>
</comment>
<evidence type="ECO:0000256" key="1">
    <source>
        <dbReference type="SAM" id="MobiDB-lite"/>
    </source>
</evidence>
<evidence type="ECO:0000313" key="4">
    <source>
        <dbReference type="Proteomes" id="UP001448207"/>
    </source>
</evidence>
<dbReference type="PANTHER" id="PTHR28060:SF1">
    <property type="entry name" value="ATP SYNTHASE SUBUNIT J, MITOCHONDRIAL"/>
    <property type="match status" value="1"/>
</dbReference>
<evidence type="ECO:0000313" key="3">
    <source>
        <dbReference type="EMBL" id="KAL0081982.1"/>
    </source>
</evidence>
<dbReference type="Pfam" id="PF04911">
    <property type="entry name" value="ATP-synt_J"/>
    <property type="match status" value="1"/>
</dbReference>